<dbReference type="InterPro" id="IPR001510">
    <property type="entry name" value="Znf_PARP"/>
</dbReference>
<reference evidence="10 11" key="1">
    <citation type="submission" date="2023-12" db="EMBL/GenBank/DDBJ databases">
        <title>A high-quality genome assembly for Dillenia turbinata (Dilleniales).</title>
        <authorList>
            <person name="Chanderbali A."/>
        </authorList>
    </citation>
    <scope>NUCLEOTIDE SEQUENCE [LARGE SCALE GENOMIC DNA]</scope>
    <source>
        <strain evidence="10">LSX21</strain>
        <tissue evidence="10">Leaf</tissue>
    </source>
</reference>
<dbReference type="PROSITE" id="PS50888">
    <property type="entry name" value="BHLH"/>
    <property type="match status" value="1"/>
</dbReference>
<evidence type="ECO:0000259" key="9">
    <source>
        <dbReference type="PROSITE" id="PS50888"/>
    </source>
</evidence>
<evidence type="ECO:0000256" key="2">
    <source>
        <dbReference type="ARBA" id="ARBA00022723"/>
    </source>
</evidence>
<feature type="region of interest" description="Disordered" evidence="7">
    <location>
        <begin position="186"/>
        <end position="250"/>
    </location>
</feature>
<keyword evidence="5" id="KW-0804">Transcription</keyword>
<dbReference type="GO" id="GO:0046983">
    <property type="term" value="F:protein dimerization activity"/>
    <property type="evidence" value="ECO:0007669"/>
    <property type="project" value="InterPro"/>
</dbReference>
<dbReference type="Pfam" id="PF23176">
    <property type="entry name" value="bHLH_LHW"/>
    <property type="match status" value="1"/>
</dbReference>
<feature type="region of interest" description="Disordered" evidence="7">
    <location>
        <begin position="557"/>
        <end position="584"/>
    </location>
</feature>
<comment type="subcellular location">
    <subcellularLocation>
        <location evidence="1">Nucleus</location>
    </subcellularLocation>
</comment>
<name>A0AAN8ZNE3_9MAGN</name>
<evidence type="ECO:0000256" key="7">
    <source>
        <dbReference type="SAM" id="MobiDB-lite"/>
    </source>
</evidence>
<evidence type="ECO:0000256" key="1">
    <source>
        <dbReference type="ARBA" id="ARBA00004123"/>
    </source>
</evidence>
<dbReference type="InterPro" id="IPR011598">
    <property type="entry name" value="bHLH_dom"/>
</dbReference>
<keyword evidence="3" id="KW-0862">Zinc</keyword>
<dbReference type="PROSITE" id="PS50064">
    <property type="entry name" value="ZF_PARP_2"/>
    <property type="match status" value="1"/>
</dbReference>
<dbReference type="PANTHER" id="PTHR46196:SF1">
    <property type="entry name" value="TRANSCRIPTION FACTOR EMB1444-RELATED"/>
    <property type="match status" value="1"/>
</dbReference>
<feature type="compositionally biased region" description="Basic and acidic residues" evidence="7">
    <location>
        <begin position="570"/>
        <end position="584"/>
    </location>
</feature>
<dbReference type="Proteomes" id="UP001370490">
    <property type="component" value="Unassembled WGS sequence"/>
</dbReference>
<dbReference type="GO" id="GO:0005634">
    <property type="term" value="C:nucleus"/>
    <property type="evidence" value="ECO:0007669"/>
    <property type="project" value="UniProtKB-SubCell"/>
</dbReference>
<protein>
    <submittedName>
        <fullName evidence="10">Transcription factor MYC/MYB N-terminal</fullName>
    </submittedName>
</protein>
<feature type="domain" description="PARP-type" evidence="8">
    <location>
        <begin position="263"/>
        <end position="312"/>
    </location>
</feature>
<evidence type="ECO:0000259" key="8">
    <source>
        <dbReference type="PROSITE" id="PS50064"/>
    </source>
</evidence>
<evidence type="ECO:0000256" key="5">
    <source>
        <dbReference type="ARBA" id="ARBA00023163"/>
    </source>
</evidence>
<evidence type="ECO:0000313" key="11">
    <source>
        <dbReference type="Proteomes" id="UP001370490"/>
    </source>
</evidence>
<keyword evidence="2" id="KW-0479">Metal-binding</keyword>
<feature type="compositionally biased region" description="Basic and acidic residues" evidence="7">
    <location>
        <begin position="207"/>
        <end position="242"/>
    </location>
</feature>
<dbReference type="GO" id="GO:0003700">
    <property type="term" value="F:DNA-binding transcription factor activity"/>
    <property type="evidence" value="ECO:0007669"/>
    <property type="project" value="InterPro"/>
</dbReference>
<keyword evidence="11" id="KW-1185">Reference proteome</keyword>
<dbReference type="InterPro" id="IPR043561">
    <property type="entry name" value="LHW-like"/>
</dbReference>
<evidence type="ECO:0000256" key="6">
    <source>
        <dbReference type="ARBA" id="ARBA00023242"/>
    </source>
</evidence>
<dbReference type="PANTHER" id="PTHR46196">
    <property type="entry name" value="TRANSCRIPTION FACTOR BHLH155-LIKE ISOFORM X1-RELATED"/>
    <property type="match status" value="1"/>
</dbReference>
<evidence type="ECO:0000256" key="3">
    <source>
        <dbReference type="ARBA" id="ARBA00022833"/>
    </source>
</evidence>
<dbReference type="Pfam" id="PF14215">
    <property type="entry name" value="bHLH-MYC_N"/>
    <property type="match status" value="1"/>
</dbReference>
<dbReference type="InterPro" id="IPR036638">
    <property type="entry name" value="HLH_DNA-bd_sf"/>
</dbReference>
<dbReference type="GO" id="GO:0008270">
    <property type="term" value="F:zinc ion binding"/>
    <property type="evidence" value="ECO:0007669"/>
    <property type="project" value="InterPro"/>
</dbReference>
<organism evidence="10 11">
    <name type="scientific">Dillenia turbinata</name>
    <dbReference type="NCBI Taxonomy" id="194707"/>
    <lineage>
        <taxon>Eukaryota</taxon>
        <taxon>Viridiplantae</taxon>
        <taxon>Streptophyta</taxon>
        <taxon>Embryophyta</taxon>
        <taxon>Tracheophyta</taxon>
        <taxon>Spermatophyta</taxon>
        <taxon>Magnoliopsida</taxon>
        <taxon>eudicotyledons</taxon>
        <taxon>Gunneridae</taxon>
        <taxon>Pentapetalae</taxon>
        <taxon>Dilleniales</taxon>
        <taxon>Dilleniaceae</taxon>
        <taxon>Dillenia</taxon>
    </lineage>
</organism>
<proteinExistence type="predicted"/>
<dbReference type="InterPro" id="IPR025610">
    <property type="entry name" value="MYC/MYB_N"/>
</dbReference>
<dbReference type="GO" id="GO:0003677">
    <property type="term" value="F:DNA binding"/>
    <property type="evidence" value="ECO:0007669"/>
    <property type="project" value="InterPro"/>
</dbReference>
<keyword evidence="4" id="KW-0805">Transcription regulation</keyword>
<comment type="caution">
    <text evidence="10">The sequence shown here is derived from an EMBL/GenBank/DDBJ whole genome shotgun (WGS) entry which is preliminary data.</text>
</comment>
<evidence type="ECO:0000313" key="10">
    <source>
        <dbReference type="EMBL" id="KAK6940683.1"/>
    </source>
</evidence>
<gene>
    <name evidence="10" type="ORF">RJ641_030214</name>
</gene>
<accession>A0AAN8ZNE3</accession>
<feature type="domain" description="BHLH" evidence="9">
    <location>
        <begin position="569"/>
        <end position="618"/>
    </location>
</feature>
<keyword evidence="6" id="KW-0539">Nucleus</keyword>
<dbReference type="SUPFAM" id="SSF47459">
    <property type="entry name" value="HLH, helix-loop-helix DNA-binding domain"/>
    <property type="match status" value="1"/>
</dbReference>
<evidence type="ECO:0000256" key="4">
    <source>
        <dbReference type="ARBA" id="ARBA00023015"/>
    </source>
</evidence>
<sequence>MREKKMGFQLHQVLKSLCFNTQWKYAIFWKLKHRARMVLTWEDAYYNNHDQQCSSEDRSLSETLGILHEGHFLHDPLGLAVAKMSYHVFSLGEGIVGQVAVTGRHRWIISDNQMMDSCLSIECFDGWQAQFSAGIRTIAVVAVVPHGVVQLGSVDKVTENLKLVTHIKEAFLALQDTSVANISDRNHCSSGSSLPLPEMPMQSEKLAVSHDKRQNKEKDKDEKKDGIVKKEELNQRSPLLEHPRKHTNNSQGVLLPVVDQREAIEGQSACKGLQLSQPKCDGRIELVYSQSELVNLDTPKQGQMRLWNHGNCDRETSASQHAGVGSGCQDTSYASNVFENINLCNVILPADSSRIGNQCCPFDALESASYAENCLNCERSHQKPELYGHVHSDVQLREDMNNMDFQTELSCKDALNKSLTFSAGFELLEALGPSFLKQNNYQDWHMEESEVGPTMEMPLGIGCSHLVADSGSEDLLEAVVANVCLRGLDSKSERSFYKSAESLLTSDEIPEPSNGKLASSSAAYSMDQSSFCSVSDIRSPKALSSWSSSMCSERFEKPLERRKMNKKRSRPGENPRPRPRDRQLIQDRIKELRELVPNGSKCSIDSLLERTIKHMLFLQSITRHAEKLNRCAESRLHDKEAGLPGSSSFEQGSSWAMEVGTDLKVHSIVVENLNMNGQMLIEILCEECSHVLEIAEAIRSLGLTILKGITGPSSEKTWIWFVVEGQNNRSMHRMDILWPLVQLLQSKTTV</sequence>
<dbReference type="AlphaFoldDB" id="A0AAN8ZNE3"/>
<dbReference type="EMBL" id="JBAMMX010000005">
    <property type="protein sequence ID" value="KAK6940683.1"/>
    <property type="molecule type" value="Genomic_DNA"/>
</dbReference>